<reference evidence="2 3" key="1">
    <citation type="submission" date="2023-11" db="EMBL/GenBank/DDBJ databases">
        <authorList>
            <person name="Hedman E."/>
            <person name="Englund M."/>
            <person name="Stromberg M."/>
            <person name="Nyberg Akerstrom W."/>
            <person name="Nylinder S."/>
            <person name="Jareborg N."/>
            <person name="Kallberg Y."/>
            <person name="Kronander E."/>
        </authorList>
    </citation>
    <scope>NUCLEOTIDE SEQUENCE [LARGE SCALE GENOMIC DNA]</scope>
</reference>
<dbReference type="PANTHER" id="PTHR47331:SF1">
    <property type="entry name" value="GAG-LIKE PROTEIN"/>
    <property type="match status" value="1"/>
</dbReference>
<dbReference type="InterPro" id="IPR036397">
    <property type="entry name" value="RNaseH_sf"/>
</dbReference>
<protein>
    <submittedName>
        <fullName evidence="2">Uncharacterized protein</fullName>
    </submittedName>
</protein>
<dbReference type="PANTHER" id="PTHR47331">
    <property type="entry name" value="PHD-TYPE DOMAIN-CONTAINING PROTEIN"/>
    <property type="match status" value="1"/>
</dbReference>
<dbReference type="Gene3D" id="3.30.420.10">
    <property type="entry name" value="Ribonuclease H-like superfamily/Ribonuclease H"/>
    <property type="match status" value="1"/>
</dbReference>
<evidence type="ECO:0000313" key="2">
    <source>
        <dbReference type="EMBL" id="CAK1600557.1"/>
    </source>
</evidence>
<evidence type="ECO:0000313" key="1">
    <source>
        <dbReference type="EMBL" id="CAK1600556.1"/>
    </source>
</evidence>
<keyword evidence="3" id="KW-1185">Reference proteome</keyword>
<sequence length="80" mass="8640">MGQSPACRVTPARPFLRSGVDFAGPINIRVSKGRGNKSYKGFIGLFICIVTKAIHLEVVSDLTAESFIAAFKRLVADEVT</sequence>
<proteinExistence type="predicted"/>
<dbReference type="GO" id="GO:0003676">
    <property type="term" value="F:nucleic acid binding"/>
    <property type="evidence" value="ECO:0007669"/>
    <property type="project" value="InterPro"/>
</dbReference>
<name>A0AAV1M2K2_9NEOP</name>
<dbReference type="AlphaFoldDB" id="A0AAV1M2K2"/>
<dbReference type="EMBL" id="CAVLGL010000126">
    <property type="protein sequence ID" value="CAK1600556.1"/>
    <property type="molecule type" value="Genomic_DNA"/>
</dbReference>
<evidence type="ECO:0000313" key="3">
    <source>
        <dbReference type="Proteomes" id="UP001314205"/>
    </source>
</evidence>
<comment type="caution">
    <text evidence="2">The sequence shown here is derived from an EMBL/GenBank/DDBJ whole genome shotgun (WGS) entry which is preliminary data.</text>
</comment>
<gene>
    <name evidence="1" type="ORF">PARMNEM_LOCUS19305</name>
    <name evidence="2" type="ORF">PARMNEM_LOCUS19306</name>
</gene>
<organism evidence="2 3">
    <name type="scientific">Parnassius mnemosyne</name>
    <name type="common">clouded apollo</name>
    <dbReference type="NCBI Taxonomy" id="213953"/>
    <lineage>
        <taxon>Eukaryota</taxon>
        <taxon>Metazoa</taxon>
        <taxon>Ecdysozoa</taxon>
        <taxon>Arthropoda</taxon>
        <taxon>Hexapoda</taxon>
        <taxon>Insecta</taxon>
        <taxon>Pterygota</taxon>
        <taxon>Neoptera</taxon>
        <taxon>Endopterygota</taxon>
        <taxon>Lepidoptera</taxon>
        <taxon>Glossata</taxon>
        <taxon>Ditrysia</taxon>
        <taxon>Papilionoidea</taxon>
        <taxon>Papilionidae</taxon>
        <taxon>Parnassiinae</taxon>
        <taxon>Parnassini</taxon>
        <taxon>Parnassius</taxon>
        <taxon>Driopa</taxon>
    </lineage>
</organism>
<dbReference type="EMBL" id="CAVLGL010000126">
    <property type="protein sequence ID" value="CAK1600557.1"/>
    <property type="molecule type" value="Genomic_DNA"/>
</dbReference>
<accession>A0AAV1M2K2</accession>
<dbReference type="Proteomes" id="UP001314205">
    <property type="component" value="Unassembled WGS sequence"/>
</dbReference>